<dbReference type="Proteomes" id="UP000265903">
    <property type="component" value="Unassembled WGS sequence"/>
</dbReference>
<comment type="subunit">
    <text evidence="3 6">Monomer.</text>
</comment>
<name>A0A3M2RLA2_9GAMM</name>
<evidence type="ECO:0000259" key="7">
    <source>
        <dbReference type="PROSITE" id="PS51462"/>
    </source>
</evidence>
<dbReference type="EC" id="3.6.1.-" evidence="6"/>
<comment type="caution">
    <text evidence="8">The sequence shown here is derived from an EMBL/GenBank/DDBJ whole genome shotgun (WGS) entry which is preliminary data.</text>
</comment>
<keyword evidence="6" id="KW-0460">Magnesium</keyword>
<sequence>MTWKPHATVAVIAEDDQGRFLLVEELSNGQIVFNQPAGHIEEDELILDAACRETLEETGWEVEPTYFLGIYTYKAPANGVTYHRFCYAAKPVRKVTDELDNGIIGPHWLTLNEIRELGCKLRSPLVLQCIEDYRNGRRFPLEVVIDGQT</sequence>
<keyword evidence="5 6" id="KW-0378">Hydrolase</keyword>
<dbReference type="PANTHER" id="PTHR43222">
    <property type="entry name" value="NUDIX HYDROLASE 23"/>
    <property type="match status" value="1"/>
</dbReference>
<dbReference type="InterPro" id="IPR000086">
    <property type="entry name" value="NUDIX_hydrolase_dom"/>
</dbReference>
<comment type="cofactor">
    <cofactor evidence="1 6">
        <name>Mg(2+)</name>
        <dbReference type="ChEBI" id="CHEBI:18420"/>
    </cofactor>
</comment>
<keyword evidence="9" id="KW-1185">Reference proteome</keyword>
<accession>A0A3M2RLA2</accession>
<reference evidence="8 9" key="1">
    <citation type="submission" date="2018-08" db="EMBL/GenBank/DDBJ databases">
        <title>Whole Genome Sequence of the Moderate Halophilic Marine Bacterium Marinobacter litoralis Sw-45.</title>
        <authorList>
            <person name="Musa H."/>
        </authorList>
    </citation>
    <scope>NUCLEOTIDE SEQUENCE [LARGE SCALE GENOMIC DNA]</scope>
    <source>
        <strain evidence="8 9">Sw-45</strain>
    </source>
</reference>
<evidence type="ECO:0000256" key="3">
    <source>
        <dbReference type="ARBA" id="ARBA00011245"/>
    </source>
</evidence>
<gene>
    <name evidence="6 8" type="primary">nudJ</name>
    <name evidence="8" type="ORF">DOQ08_00720</name>
</gene>
<dbReference type="AlphaFoldDB" id="A0A3M2RLA2"/>
<evidence type="ECO:0000313" key="8">
    <source>
        <dbReference type="EMBL" id="RMJ06038.1"/>
    </source>
</evidence>
<dbReference type="OrthoDB" id="8594221at2"/>
<feature type="domain" description="Nudix hydrolase" evidence="7">
    <location>
        <begin position="2"/>
        <end position="132"/>
    </location>
</feature>
<evidence type="ECO:0000256" key="1">
    <source>
        <dbReference type="ARBA" id="ARBA00001946"/>
    </source>
</evidence>
<dbReference type="InterPro" id="IPR020084">
    <property type="entry name" value="NUDIX_hydrolase_CS"/>
</dbReference>
<dbReference type="SUPFAM" id="SSF55811">
    <property type="entry name" value="Nudix"/>
    <property type="match status" value="1"/>
</dbReference>
<evidence type="ECO:0000256" key="4">
    <source>
        <dbReference type="ARBA" id="ARBA00015552"/>
    </source>
</evidence>
<evidence type="ECO:0000256" key="5">
    <source>
        <dbReference type="ARBA" id="ARBA00022801"/>
    </source>
</evidence>
<dbReference type="CDD" id="cd03675">
    <property type="entry name" value="NUDIX_Hydrolase"/>
    <property type="match status" value="1"/>
</dbReference>
<proteinExistence type="inferred from homology"/>
<dbReference type="InterPro" id="IPR033713">
    <property type="entry name" value="NudJ"/>
</dbReference>
<dbReference type="GO" id="GO:0017111">
    <property type="term" value="F:ribonucleoside triphosphate phosphatase activity"/>
    <property type="evidence" value="ECO:0007669"/>
    <property type="project" value="InterPro"/>
</dbReference>
<protein>
    <recommendedName>
        <fullName evidence="4 6">Phosphatase NudJ</fullName>
        <ecNumber evidence="6">3.6.1.-</ecNumber>
    </recommendedName>
</protein>
<organism evidence="8 9">
    <name type="scientific">Marinobacter litoralis</name>
    <dbReference type="NCBI Taxonomy" id="187981"/>
    <lineage>
        <taxon>Bacteria</taxon>
        <taxon>Pseudomonadati</taxon>
        <taxon>Pseudomonadota</taxon>
        <taxon>Gammaproteobacteria</taxon>
        <taxon>Pseudomonadales</taxon>
        <taxon>Marinobacteraceae</taxon>
        <taxon>Marinobacter</taxon>
    </lineage>
</organism>
<dbReference type="GO" id="GO:0004787">
    <property type="term" value="F:thiamine diphosphate phosphatase activity"/>
    <property type="evidence" value="ECO:0007669"/>
    <property type="project" value="InterPro"/>
</dbReference>
<dbReference type="Gene3D" id="3.90.79.10">
    <property type="entry name" value="Nucleoside Triphosphate Pyrophosphohydrolase"/>
    <property type="match status" value="1"/>
</dbReference>
<dbReference type="GO" id="GO:0017110">
    <property type="term" value="F:nucleoside diphosphate phosphatase activity"/>
    <property type="evidence" value="ECO:0007669"/>
    <property type="project" value="InterPro"/>
</dbReference>
<evidence type="ECO:0000256" key="2">
    <source>
        <dbReference type="ARBA" id="ARBA00007608"/>
    </source>
</evidence>
<evidence type="ECO:0000313" key="9">
    <source>
        <dbReference type="Proteomes" id="UP000265903"/>
    </source>
</evidence>
<dbReference type="Pfam" id="PF00293">
    <property type="entry name" value="NUDIX"/>
    <property type="match status" value="1"/>
</dbReference>
<dbReference type="EMBL" id="QMDL01000001">
    <property type="protein sequence ID" value="RMJ06038.1"/>
    <property type="molecule type" value="Genomic_DNA"/>
</dbReference>
<dbReference type="PROSITE" id="PS00893">
    <property type="entry name" value="NUDIX_BOX"/>
    <property type="match status" value="1"/>
</dbReference>
<dbReference type="RefSeq" id="WP_114333513.1">
    <property type="nucleotide sequence ID" value="NZ_QMDL01000001.1"/>
</dbReference>
<dbReference type="InterPro" id="IPR015797">
    <property type="entry name" value="NUDIX_hydrolase-like_dom_sf"/>
</dbReference>
<dbReference type="PROSITE" id="PS51462">
    <property type="entry name" value="NUDIX"/>
    <property type="match status" value="1"/>
</dbReference>
<dbReference type="PANTHER" id="PTHR43222:SF11">
    <property type="entry name" value="PHOSPHATASE NUDJ"/>
    <property type="match status" value="1"/>
</dbReference>
<evidence type="ECO:0000256" key="6">
    <source>
        <dbReference type="RuleBase" id="RU364043"/>
    </source>
</evidence>
<comment type="similarity">
    <text evidence="2 6">Belongs to the Nudix hydrolase family. NudJ subfamily.</text>
</comment>